<evidence type="ECO:0000256" key="2">
    <source>
        <dbReference type="ARBA" id="ARBA00022692"/>
    </source>
</evidence>
<dbReference type="InterPro" id="IPR049326">
    <property type="entry name" value="Rhodopsin_dom_fungi"/>
</dbReference>
<comment type="subcellular location">
    <subcellularLocation>
        <location evidence="1">Membrane</location>
        <topology evidence="1">Multi-pass membrane protein</topology>
    </subcellularLocation>
</comment>
<feature type="compositionally biased region" description="Basic and acidic residues" evidence="6">
    <location>
        <begin position="326"/>
        <end position="352"/>
    </location>
</feature>
<dbReference type="GO" id="GO:0016020">
    <property type="term" value="C:membrane"/>
    <property type="evidence" value="ECO:0007669"/>
    <property type="project" value="UniProtKB-SubCell"/>
</dbReference>
<feature type="transmembrane region" description="Helical" evidence="7">
    <location>
        <begin position="129"/>
        <end position="158"/>
    </location>
</feature>
<dbReference type="OrthoDB" id="444631at2759"/>
<proteinExistence type="inferred from homology"/>
<accession>A0A9P4IY67</accession>
<keyword evidence="10" id="KW-1185">Reference proteome</keyword>
<feature type="region of interest" description="Disordered" evidence="6">
    <location>
        <begin position="372"/>
        <end position="394"/>
    </location>
</feature>
<evidence type="ECO:0000259" key="8">
    <source>
        <dbReference type="Pfam" id="PF20684"/>
    </source>
</evidence>
<dbReference type="InterPro" id="IPR052337">
    <property type="entry name" value="SAT4-like"/>
</dbReference>
<name>A0A9P4IY67_9PEZI</name>
<dbReference type="AlphaFoldDB" id="A0A9P4IY67"/>
<evidence type="ECO:0000256" key="5">
    <source>
        <dbReference type="ARBA" id="ARBA00038359"/>
    </source>
</evidence>
<evidence type="ECO:0000313" key="10">
    <source>
        <dbReference type="Proteomes" id="UP000799439"/>
    </source>
</evidence>
<feature type="transmembrane region" description="Helical" evidence="7">
    <location>
        <begin position="93"/>
        <end position="117"/>
    </location>
</feature>
<evidence type="ECO:0000256" key="1">
    <source>
        <dbReference type="ARBA" id="ARBA00004141"/>
    </source>
</evidence>
<dbReference type="Proteomes" id="UP000799439">
    <property type="component" value="Unassembled WGS sequence"/>
</dbReference>
<comment type="caution">
    <text evidence="9">The sequence shown here is derived from an EMBL/GenBank/DDBJ whole genome shotgun (WGS) entry which is preliminary data.</text>
</comment>
<evidence type="ECO:0000313" key="9">
    <source>
        <dbReference type="EMBL" id="KAF2151786.1"/>
    </source>
</evidence>
<evidence type="ECO:0000256" key="6">
    <source>
        <dbReference type="SAM" id="MobiDB-lite"/>
    </source>
</evidence>
<dbReference type="Pfam" id="PF20684">
    <property type="entry name" value="Fung_rhodopsin"/>
    <property type="match status" value="1"/>
</dbReference>
<dbReference type="EMBL" id="ML996087">
    <property type="protein sequence ID" value="KAF2151786.1"/>
    <property type="molecule type" value="Genomic_DNA"/>
</dbReference>
<dbReference type="PANTHER" id="PTHR33048">
    <property type="entry name" value="PTH11-LIKE INTEGRAL MEMBRANE PROTEIN (AFU_ORTHOLOGUE AFUA_5G11245)"/>
    <property type="match status" value="1"/>
</dbReference>
<comment type="similarity">
    <text evidence="5">Belongs to the SAT4 family.</text>
</comment>
<feature type="transmembrane region" description="Helical" evidence="7">
    <location>
        <begin position="20"/>
        <end position="38"/>
    </location>
</feature>
<feature type="domain" description="Rhodopsin" evidence="8">
    <location>
        <begin position="34"/>
        <end position="270"/>
    </location>
</feature>
<gene>
    <name evidence="9" type="ORF">K461DRAFT_294670</name>
</gene>
<organism evidence="9 10">
    <name type="scientific">Myriangium duriaei CBS 260.36</name>
    <dbReference type="NCBI Taxonomy" id="1168546"/>
    <lineage>
        <taxon>Eukaryota</taxon>
        <taxon>Fungi</taxon>
        <taxon>Dikarya</taxon>
        <taxon>Ascomycota</taxon>
        <taxon>Pezizomycotina</taxon>
        <taxon>Dothideomycetes</taxon>
        <taxon>Dothideomycetidae</taxon>
        <taxon>Myriangiales</taxon>
        <taxon>Myriangiaceae</taxon>
        <taxon>Myriangium</taxon>
    </lineage>
</organism>
<keyword evidence="2 7" id="KW-0812">Transmembrane</keyword>
<keyword evidence="4 7" id="KW-0472">Membrane</keyword>
<protein>
    <recommendedName>
        <fullName evidence="8">Rhodopsin domain-containing protein</fullName>
    </recommendedName>
</protein>
<evidence type="ECO:0000256" key="3">
    <source>
        <dbReference type="ARBA" id="ARBA00022989"/>
    </source>
</evidence>
<feature type="transmembrane region" description="Helical" evidence="7">
    <location>
        <begin position="170"/>
        <end position="194"/>
    </location>
</feature>
<feature type="transmembrane region" description="Helical" evidence="7">
    <location>
        <begin position="206"/>
        <end position="226"/>
    </location>
</feature>
<feature type="region of interest" description="Disordered" evidence="6">
    <location>
        <begin position="304"/>
        <end position="352"/>
    </location>
</feature>
<keyword evidence="3 7" id="KW-1133">Transmembrane helix</keyword>
<evidence type="ECO:0000256" key="7">
    <source>
        <dbReference type="SAM" id="Phobius"/>
    </source>
</evidence>
<sequence>MPPLGASNHHNPRGHEAEGWVIAFCILAFVLVVARVLTRFFVVRNPGYDDLAICIAWVFNLGLNIGVGFEVRSGMGLHMDELTNSDKTSLMKSFWVCIWIYNVSLFWTKLALILQYLRLFTQPWFRKAAFALLVFVCLSSCWTIVGSILSCVPINGFWDPNIKAYCLPRAITWYLNAGLNVATDMLIILLPMPVLKGLKMPFRQRLALMGVFALGLFVCITSFVRIKNLHDISSSEDVSFANVNASTWSGIESSTSIICASLPALKATITRFFPRLFPSSNSASRSNPARNQYIQTSAQRSNFGTGKIFSRNDRSKSSATNPMTVDGDRQFSELRTLDRNGRTNDSSRHLEPEGKIGVTTVMEQQVMHLNGLHKDGYPTASNSSAKDESDTGSEKGLVILNDYERPRNELNHNFTHYRP</sequence>
<evidence type="ECO:0000256" key="4">
    <source>
        <dbReference type="ARBA" id="ARBA00023136"/>
    </source>
</evidence>
<dbReference type="PANTHER" id="PTHR33048:SF47">
    <property type="entry name" value="INTEGRAL MEMBRANE PROTEIN-RELATED"/>
    <property type="match status" value="1"/>
</dbReference>
<reference evidence="9" key="1">
    <citation type="journal article" date="2020" name="Stud. Mycol.">
        <title>101 Dothideomycetes genomes: a test case for predicting lifestyles and emergence of pathogens.</title>
        <authorList>
            <person name="Haridas S."/>
            <person name="Albert R."/>
            <person name="Binder M."/>
            <person name="Bloem J."/>
            <person name="Labutti K."/>
            <person name="Salamov A."/>
            <person name="Andreopoulos B."/>
            <person name="Baker S."/>
            <person name="Barry K."/>
            <person name="Bills G."/>
            <person name="Bluhm B."/>
            <person name="Cannon C."/>
            <person name="Castanera R."/>
            <person name="Culley D."/>
            <person name="Daum C."/>
            <person name="Ezra D."/>
            <person name="Gonzalez J."/>
            <person name="Henrissat B."/>
            <person name="Kuo A."/>
            <person name="Liang C."/>
            <person name="Lipzen A."/>
            <person name="Lutzoni F."/>
            <person name="Magnuson J."/>
            <person name="Mondo S."/>
            <person name="Nolan M."/>
            <person name="Ohm R."/>
            <person name="Pangilinan J."/>
            <person name="Park H.-J."/>
            <person name="Ramirez L."/>
            <person name="Alfaro M."/>
            <person name="Sun H."/>
            <person name="Tritt A."/>
            <person name="Yoshinaga Y."/>
            <person name="Zwiers L.-H."/>
            <person name="Turgeon B."/>
            <person name="Goodwin S."/>
            <person name="Spatafora J."/>
            <person name="Crous P."/>
            <person name="Grigoriev I."/>
        </authorList>
    </citation>
    <scope>NUCLEOTIDE SEQUENCE</scope>
    <source>
        <strain evidence="9">CBS 260.36</strain>
    </source>
</reference>